<feature type="region of interest" description="Disordered" evidence="1">
    <location>
        <begin position="1"/>
        <end position="20"/>
    </location>
</feature>
<evidence type="ECO:0000313" key="2">
    <source>
        <dbReference type="EMBL" id="GMN19045.1"/>
    </source>
</evidence>
<keyword evidence="6" id="KW-1185">Reference proteome</keyword>
<accession>A0AA88CIV0</accession>
<evidence type="ECO:0000313" key="4">
    <source>
        <dbReference type="EMBL" id="GMN19065.1"/>
    </source>
</evidence>
<organism evidence="2 6">
    <name type="scientific">Ficus carica</name>
    <name type="common">Common fig</name>
    <dbReference type="NCBI Taxonomy" id="3494"/>
    <lineage>
        <taxon>Eukaryota</taxon>
        <taxon>Viridiplantae</taxon>
        <taxon>Streptophyta</taxon>
        <taxon>Embryophyta</taxon>
        <taxon>Tracheophyta</taxon>
        <taxon>Spermatophyta</taxon>
        <taxon>Magnoliopsida</taxon>
        <taxon>eudicotyledons</taxon>
        <taxon>Gunneridae</taxon>
        <taxon>Pentapetalae</taxon>
        <taxon>rosids</taxon>
        <taxon>fabids</taxon>
        <taxon>Rosales</taxon>
        <taxon>Moraceae</taxon>
        <taxon>Ficeae</taxon>
        <taxon>Ficus</taxon>
    </lineage>
</organism>
<proteinExistence type="predicted"/>
<dbReference type="Proteomes" id="UP001187192">
    <property type="component" value="Unassembled WGS sequence"/>
</dbReference>
<comment type="caution">
    <text evidence="2">The sequence shown here is derived from an EMBL/GenBank/DDBJ whole genome shotgun (WGS) entry which is preliminary data.</text>
</comment>
<dbReference type="EMBL" id="BTGU01008810">
    <property type="protein sequence ID" value="GMN19055.1"/>
    <property type="molecule type" value="Genomic_DNA"/>
</dbReference>
<gene>
    <name evidence="2" type="ORF">TIFTF001_050892</name>
    <name evidence="3" type="ORF">TIFTF001_050893</name>
    <name evidence="4" type="ORF">TIFTF001_050894</name>
    <name evidence="5" type="ORF">TIFTF001_050895</name>
</gene>
<evidence type="ECO:0000313" key="5">
    <source>
        <dbReference type="EMBL" id="GMN19075.1"/>
    </source>
</evidence>
<protein>
    <submittedName>
        <fullName evidence="2">Uncharacterized protein</fullName>
    </submittedName>
</protein>
<dbReference type="EMBL" id="BTGU01008812">
    <property type="protein sequence ID" value="GMN19075.1"/>
    <property type="molecule type" value="Genomic_DNA"/>
</dbReference>
<dbReference type="EMBL" id="BTGU01008811">
    <property type="protein sequence ID" value="GMN19065.1"/>
    <property type="molecule type" value="Genomic_DNA"/>
</dbReference>
<evidence type="ECO:0000313" key="3">
    <source>
        <dbReference type="EMBL" id="GMN19055.1"/>
    </source>
</evidence>
<evidence type="ECO:0000313" key="6">
    <source>
        <dbReference type="Proteomes" id="UP001187192"/>
    </source>
</evidence>
<reference evidence="2" key="1">
    <citation type="submission" date="2023-07" db="EMBL/GenBank/DDBJ databases">
        <title>draft genome sequence of fig (Ficus carica).</title>
        <authorList>
            <person name="Takahashi T."/>
            <person name="Nishimura K."/>
        </authorList>
    </citation>
    <scope>NUCLEOTIDE SEQUENCE</scope>
</reference>
<evidence type="ECO:0000256" key="1">
    <source>
        <dbReference type="SAM" id="MobiDB-lite"/>
    </source>
</evidence>
<sequence>MAEEEKEGHKSPREGDETRAEAILALSLQLGGFVGVHGGYDERGLLENGQLPHGASCFSTSAIKGTHFM</sequence>
<dbReference type="AlphaFoldDB" id="A0AA88CIV0"/>
<dbReference type="EMBL" id="BTGU01008809">
    <property type="protein sequence ID" value="GMN19045.1"/>
    <property type="molecule type" value="Genomic_DNA"/>
</dbReference>
<name>A0AA88CIV0_FICCA</name>